<evidence type="ECO:0000259" key="12">
    <source>
        <dbReference type="PROSITE" id="PS50109"/>
    </source>
</evidence>
<comment type="catalytic activity">
    <reaction evidence="1">
        <text>ATP + protein L-histidine = ADP + protein N-phospho-L-histidine.</text>
        <dbReference type="EC" id="2.7.13.3"/>
    </reaction>
</comment>
<dbReference type="InterPro" id="IPR050351">
    <property type="entry name" value="BphY/WalK/GraS-like"/>
</dbReference>
<dbReference type="Gene3D" id="3.30.450.20">
    <property type="entry name" value="PAS domain"/>
    <property type="match status" value="1"/>
</dbReference>
<evidence type="ECO:0000256" key="7">
    <source>
        <dbReference type="ARBA" id="ARBA00022777"/>
    </source>
</evidence>
<dbReference type="PRINTS" id="PR00344">
    <property type="entry name" value="BCTRLSENSOR"/>
</dbReference>
<keyword evidence="8" id="KW-0067">ATP-binding</keyword>
<evidence type="ECO:0000256" key="9">
    <source>
        <dbReference type="ARBA" id="ARBA00023012"/>
    </source>
</evidence>
<evidence type="ECO:0000256" key="6">
    <source>
        <dbReference type="ARBA" id="ARBA00022741"/>
    </source>
</evidence>
<evidence type="ECO:0000256" key="3">
    <source>
        <dbReference type="ARBA" id="ARBA00012438"/>
    </source>
</evidence>
<dbReference type="Proteomes" id="UP000504882">
    <property type="component" value="Unassembled WGS sequence"/>
</dbReference>
<evidence type="ECO:0000313" key="13">
    <source>
        <dbReference type="EMBL" id="TDE94142.1"/>
    </source>
</evidence>
<dbReference type="GO" id="GO:0016301">
    <property type="term" value="F:kinase activity"/>
    <property type="evidence" value="ECO:0007669"/>
    <property type="project" value="UniProtKB-KW"/>
</dbReference>
<keyword evidence="11" id="KW-0472">Membrane</keyword>
<evidence type="ECO:0000256" key="2">
    <source>
        <dbReference type="ARBA" id="ARBA00004236"/>
    </source>
</evidence>
<proteinExistence type="predicted"/>
<dbReference type="SMART" id="SM00387">
    <property type="entry name" value="HATPase_c"/>
    <property type="match status" value="1"/>
</dbReference>
<gene>
    <name evidence="13" type="ORF">EXU48_11920</name>
</gene>
<dbReference type="InterPro" id="IPR005467">
    <property type="entry name" value="His_kinase_dom"/>
</dbReference>
<evidence type="ECO:0000313" key="14">
    <source>
        <dbReference type="Proteomes" id="UP000504882"/>
    </source>
</evidence>
<dbReference type="SUPFAM" id="SSF47384">
    <property type="entry name" value="Homodimeric domain of signal transducing histidine kinase"/>
    <property type="match status" value="1"/>
</dbReference>
<dbReference type="SMART" id="SM00388">
    <property type="entry name" value="HisKA"/>
    <property type="match status" value="1"/>
</dbReference>
<keyword evidence="4" id="KW-0597">Phosphoprotein</keyword>
<dbReference type="RefSeq" id="WP_133107868.1">
    <property type="nucleotide sequence ID" value="NZ_SMNA01000005.1"/>
</dbReference>
<keyword evidence="14" id="KW-1185">Reference proteome</keyword>
<dbReference type="InterPro" id="IPR003594">
    <property type="entry name" value="HATPase_dom"/>
</dbReference>
<dbReference type="Gene3D" id="1.10.287.130">
    <property type="match status" value="1"/>
</dbReference>
<dbReference type="SUPFAM" id="SSF55785">
    <property type="entry name" value="PYP-like sensor domain (PAS domain)"/>
    <property type="match status" value="1"/>
</dbReference>
<dbReference type="InterPro" id="IPR004358">
    <property type="entry name" value="Sig_transdc_His_kin-like_C"/>
</dbReference>
<name>A0ABY2E403_9MICO</name>
<dbReference type="InterPro" id="IPR035965">
    <property type="entry name" value="PAS-like_dom_sf"/>
</dbReference>
<evidence type="ECO:0000256" key="8">
    <source>
        <dbReference type="ARBA" id="ARBA00022840"/>
    </source>
</evidence>
<dbReference type="PANTHER" id="PTHR42878:SF7">
    <property type="entry name" value="SENSOR HISTIDINE KINASE GLRK"/>
    <property type="match status" value="1"/>
</dbReference>
<dbReference type="EC" id="2.7.13.3" evidence="3"/>
<dbReference type="InterPro" id="IPR003661">
    <property type="entry name" value="HisK_dim/P_dom"/>
</dbReference>
<dbReference type="PANTHER" id="PTHR42878">
    <property type="entry name" value="TWO-COMPONENT HISTIDINE KINASE"/>
    <property type="match status" value="1"/>
</dbReference>
<dbReference type="InterPro" id="IPR036890">
    <property type="entry name" value="HATPase_C_sf"/>
</dbReference>
<evidence type="ECO:0000256" key="10">
    <source>
        <dbReference type="ARBA" id="ARBA00039401"/>
    </source>
</evidence>
<reference evidence="13 14" key="1">
    <citation type="submission" date="2019-03" db="EMBL/GenBank/DDBJ databases">
        <title>Genomic features of bacteria from cold environments.</title>
        <authorList>
            <person name="Shen L."/>
        </authorList>
    </citation>
    <scope>NUCLEOTIDE SEQUENCE [LARGE SCALE GENOMIC DNA]</scope>
    <source>
        <strain evidence="14">T3246-1</strain>
    </source>
</reference>
<keyword evidence="11" id="KW-0812">Transmembrane</keyword>
<dbReference type="CDD" id="cd00082">
    <property type="entry name" value="HisKA"/>
    <property type="match status" value="1"/>
</dbReference>
<evidence type="ECO:0000256" key="11">
    <source>
        <dbReference type="SAM" id="Phobius"/>
    </source>
</evidence>
<keyword evidence="5" id="KW-0808">Transferase</keyword>
<feature type="transmembrane region" description="Helical" evidence="11">
    <location>
        <begin position="78"/>
        <end position="99"/>
    </location>
</feature>
<organism evidence="13 14">
    <name type="scientific">Occultella glacieicola</name>
    <dbReference type="NCBI Taxonomy" id="2518684"/>
    <lineage>
        <taxon>Bacteria</taxon>
        <taxon>Bacillati</taxon>
        <taxon>Actinomycetota</taxon>
        <taxon>Actinomycetes</taxon>
        <taxon>Micrococcales</taxon>
        <taxon>Ruaniaceae</taxon>
        <taxon>Occultella</taxon>
    </lineage>
</organism>
<evidence type="ECO:0000256" key="5">
    <source>
        <dbReference type="ARBA" id="ARBA00022679"/>
    </source>
</evidence>
<dbReference type="EMBL" id="SMNA01000005">
    <property type="protein sequence ID" value="TDE94142.1"/>
    <property type="molecule type" value="Genomic_DNA"/>
</dbReference>
<keyword evidence="9" id="KW-0902">Two-component regulatory system</keyword>
<keyword evidence="7 13" id="KW-0418">Kinase</keyword>
<sequence length="553" mass="59175">MWGSPLRAYGRSFYVNQPRRAATQQTIFIVPVLVVFPVIAVFRPGIFFEPSFLVGVAIIAGVTVACALVPWRRTPIKVLAILPLLDFLAIALCAGTGGAETSALGLLCMFPALWLTLLFDVVGVVISTAATVALSLVPAPLGTLGPVDAFTVVRRMLLPMVIAGVTTMLVLGRSTFRRQRREITDNAQELAYSLQESERSARLLRGIIGALSAGIVVVDSDGNDLISNPAQAEIHALASPPENSDRTEAGHLLFHRDRSTPLGLEARPVRRAIRGESFTGSIMYVGAPGGTQRAVSVSARALVGADGAREGAVVVFTDITDLTDAMRQRETFVSSVSHELRTPITSIIGYLDLIRDDPTPRAADVDDYLDVVERNSAQVLRIVEDLLSQAQATSGNLQLARVPADLPQLVERAILSARPGFEARHVRLEADLAALPNVEVDPSRIIQVLDNLLTNALKYTPAGGRVVVRTCNVPEASEVEVAIEDTGMGMSPAEVDRLFTRFFRTPNARDLAVPGVGLGLAISKEIISAHDGAIAVESTPGKGSIFRVRLPVA</sequence>
<dbReference type="InterPro" id="IPR013656">
    <property type="entry name" value="PAS_4"/>
</dbReference>
<dbReference type="InterPro" id="IPR036097">
    <property type="entry name" value="HisK_dim/P_sf"/>
</dbReference>
<comment type="subcellular location">
    <subcellularLocation>
        <location evidence="2">Cell membrane</location>
    </subcellularLocation>
</comment>
<dbReference type="SUPFAM" id="SSF55874">
    <property type="entry name" value="ATPase domain of HSP90 chaperone/DNA topoisomerase II/histidine kinase"/>
    <property type="match status" value="1"/>
</dbReference>
<dbReference type="Pfam" id="PF00512">
    <property type="entry name" value="HisKA"/>
    <property type="match status" value="1"/>
</dbReference>
<dbReference type="Gene3D" id="3.30.565.10">
    <property type="entry name" value="Histidine kinase-like ATPase, C-terminal domain"/>
    <property type="match status" value="1"/>
</dbReference>
<feature type="domain" description="Histidine kinase" evidence="12">
    <location>
        <begin position="335"/>
        <end position="553"/>
    </location>
</feature>
<keyword evidence="6" id="KW-0547">Nucleotide-binding</keyword>
<feature type="transmembrane region" description="Helical" evidence="11">
    <location>
        <begin position="27"/>
        <end position="46"/>
    </location>
</feature>
<dbReference type="Pfam" id="PF02518">
    <property type="entry name" value="HATPase_c"/>
    <property type="match status" value="1"/>
</dbReference>
<evidence type="ECO:0000256" key="4">
    <source>
        <dbReference type="ARBA" id="ARBA00022553"/>
    </source>
</evidence>
<dbReference type="Pfam" id="PF08448">
    <property type="entry name" value="PAS_4"/>
    <property type="match status" value="1"/>
</dbReference>
<protein>
    <recommendedName>
        <fullName evidence="10">Sensor-like histidine kinase SenX3</fullName>
        <ecNumber evidence="3">2.7.13.3</ecNumber>
    </recommendedName>
</protein>
<accession>A0ABY2E403</accession>
<feature type="transmembrane region" description="Helical" evidence="11">
    <location>
        <begin position="111"/>
        <end position="137"/>
    </location>
</feature>
<keyword evidence="11" id="KW-1133">Transmembrane helix</keyword>
<dbReference type="PROSITE" id="PS50109">
    <property type="entry name" value="HIS_KIN"/>
    <property type="match status" value="1"/>
</dbReference>
<feature type="transmembrane region" description="Helical" evidence="11">
    <location>
        <begin position="52"/>
        <end position="71"/>
    </location>
</feature>
<feature type="transmembrane region" description="Helical" evidence="11">
    <location>
        <begin position="157"/>
        <end position="176"/>
    </location>
</feature>
<comment type="caution">
    <text evidence="13">The sequence shown here is derived from an EMBL/GenBank/DDBJ whole genome shotgun (WGS) entry which is preliminary data.</text>
</comment>
<evidence type="ECO:0000256" key="1">
    <source>
        <dbReference type="ARBA" id="ARBA00000085"/>
    </source>
</evidence>